<proteinExistence type="predicted"/>
<keyword evidence="2" id="KW-1185">Reference proteome</keyword>
<protein>
    <submittedName>
        <fullName evidence="1">Uncharacterized protein</fullName>
    </submittedName>
</protein>
<evidence type="ECO:0000313" key="2">
    <source>
        <dbReference type="Proteomes" id="UP000006693"/>
    </source>
</evidence>
<name>A0A0H2XDR8_BURMA</name>
<dbReference type="Proteomes" id="UP000006693">
    <property type="component" value="Chromosome 2"/>
</dbReference>
<dbReference type="EMBL" id="CP000011">
    <property type="protein sequence ID" value="AAY59328.1"/>
    <property type="molecule type" value="Genomic_DNA"/>
</dbReference>
<dbReference type="AlphaFoldDB" id="A0A0H2XDR8"/>
<evidence type="ECO:0000313" key="1">
    <source>
        <dbReference type="EMBL" id="AAY59328.1"/>
    </source>
</evidence>
<dbReference type="KEGG" id="bma:BMAA1177"/>
<sequence>MRPPRLSPLASRTSHLALLTSRAFACARRPTMRATHAPRIAPHRPRARRLAARGSRLGGERRAAVASRPGPPLASLAPAPRLLIAPRLITNRELLLCVLRARFV</sequence>
<gene>
    <name evidence="1" type="ordered locus">BMAA1177</name>
</gene>
<organism evidence="1 2">
    <name type="scientific">Burkholderia mallei (strain ATCC 23344)</name>
    <dbReference type="NCBI Taxonomy" id="243160"/>
    <lineage>
        <taxon>Bacteria</taxon>
        <taxon>Pseudomonadati</taxon>
        <taxon>Pseudomonadota</taxon>
        <taxon>Betaproteobacteria</taxon>
        <taxon>Burkholderiales</taxon>
        <taxon>Burkholderiaceae</taxon>
        <taxon>Burkholderia</taxon>
        <taxon>pseudomallei group</taxon>
    </lineage>
</organism>
<dbReference type="HOGENOM" id="CLU_177561_0_0_4"/>
<reference evidence="1 2" key="1">
    <citation type="journal article" date="2004" name="Proc. Natl. Acad. Sci. U.S.A.">
        <title>Structural flexibility in the Burkholderia mallei genome.</title>
        <authorList>
            <person name="Nierman W.C."/>
            <person name="DeShazer D."/>
            <person name="Kim H.S."/>
            <person name="Tettelin H."/>
            <person name="Nelson K.E."/>
            <person name="Feldblyum T."/>
            <person name="Ulrich R.L."/>
            <person name="Ronning C.M."/>
            <person name="Brinkac L.M."/>
            <person name="Daugherty S.C."/>
            <person name="Davidsen T.D."/>
            <person name="Deboy R.T."/>
            <person name="Dimitrov G."/>
            <person name="Dodson R.J."/>
            <person name="Durkin A.S."/>
            <person name="Gwinn M.L."/>
            <person name="Haft D.H."/>
            <person name="Khouri H."/>
            <person name="Kolonay J.F."/>
            <person name="Madupu R."/>
            <person name="Mohammoud Y."/>
            <person name="Nelson W.C."/>
            <person name="Radune D."/>
            <person name="Romero C.M."/>
            <person name="Sarria S."/>
            <person name="Selengut J."/>
            <person name="Shamblin C."/>
            <person name="Sullivan S.A."/>
            <person name="White O."/>
            <person name="Yu Y."/>
            <person name="Zafar N."/>
            <person name="Zhou L."/>
            <person name="Fraser C.M."/>
        </authorList>
    </citation>
    <scope>NUCLEOTIDE SEQUENCE [LARGE SCALE GENOMIC DNA]</scope>
    <source>
        <strain evidence="1 2">ATCC 23344</strain>
    </source>
</reference>
<accession>A0A0H2XDR8</accession>